<sequence length="146" mass="15927">MLSQSLKWGSALWSQYQHVGRFLLVGGGVFIVDAALFYLFAAVLGWGLASARVAAFLIAVVLSWLVNRCWTFRYRVQAPMGAQVLASLVVSGTAAIANLSVFYFISQWFEGSPLGAVMAFSAGVLTGLVFNWFGANYWIFKNVVAD</sequence>
<accession>A0ABZ0JYL6</accession>
<comment type="similarity">
    <text evidence="2">Belongs to the GtrA family.</text>
</comment>
<gene>
    <name evidence="8" type="ORF">RGE70_15470</name>
</gene>
<evidence type="ECO:0000256" key="5">
    <source>
        <dbReference type="ARBA" id="ARBA00023136"/>
    </source>
</evidence>
<feature type="transmembrane region" description="Helical" evidence="6">
    <location>
        <begin position="117"/>
        <end position="140"/>
    </location>
</feature>
<protein>
    <submittedName>
        <fullName evidence="8">GtrA family protein</fullName>
    </submittedName>
</protein>
<keyword evidence="9" id="KW-1185">Reference proteome</keyword>
<dbReference type="InterPro" id="IPR007267">
    <property type="entry name" value="GtrA_DPMS_TM"/>
</dbReference>
<dbReference type="InterPro" id="IPR051401">
    <property type="entry name" value="GtrA_CellWall_Glycosyl"/>
</dbReference>
<evidence type="ECO:0000256" key="2">
    <source>
        <dbReference type="ARBA" id="ARBA00009399"/>
    </source>
</evidence>
<dbReference type="EMBL" id="CP136522">
    <property type="protein sequence ID" value="WOT04698.1"/>
    <property type="molecule type" value="Genomic_DNA"/>
</dbReference>
<keyword evidence="5 6" id="KW-0472">Membrane</keyword>
<reference evidence="8 9" key="1">
    <citation type="submission" date="2023-10" db="EMBL/GenBank/DDBJ databases">
        <title>Complete genome sequence of Shewanella sp. DAU334.</title>
        <authorList>
            <person name="Lee Y.-S."/>
            <person name="Jeong H.-R."/>
            <person name="Hwang E.-J."/>
            <person name="Choi Y.-L."/>
            <person name="Kim G.-D."/>
        </authorList>
    </citation>
    <scope>NUCLEOTIDE SEQUENCE [LARGE SCALE GENOMIC DNA]</scope>
    <source>
        <strain evidence="8 9">DAU334</strain>
    </source>
</reference>
<evidence type="ECO:0000313" key="9">
    <source>
        <dbReference type="Proteomes" id="UP001529491"/>
    </source>
</evidence>
<evidence type="ECO:0000259" key="7">
    <source>
        <dbReference type="Pfam" id="PF04138"/>
    </source>
</evidence>
<evidence type="ECO:0000256" key="4">
    <source>
        <dbReference type="ARBA" id="ARBA00022989"/>
    </source>
</evidence>
<evidence type="ECO:0000313" key="8">
    <source>
        <dbReference type="EMBL" id="WOT04698.1"/>
    </source>
</evidence>
<evidence type="ECO:0000256" key="3">
    <source>
        <dbReference type="ARBA" id="ARBA00022692"/>
    </source>
</evidence>
<proteinExistence type="inferred from homology"/>
<dbReference type="PANTHER" id="PTHR38459:SF1">
    <property type="entry name" value="PROPHAGE BACTOPRENOL-LINKED GLUCOSE TRANSLOCASE HOMOLOG"/>
    <property type="match status" value="1"/>
</dbReference>
<dbReference type="Pfam" id="PF04138">
    <property type="entry name" value="GtrA_DPMS_TM"/>
    <property type="match status" value="1"/>
</dbReference>
<keyword evidence="3 6" id="KW-0812">Transmembrane</keyword>
<feature type="domain" description="GtrA/DPMS transmembrane" evidence="7">
    <location>
        <begin position="21"/>
        <end position="140"/>
    </location>
</feature>
<evidence type="ECO:0000256" key="1">
    <source>
        <dbReference type="ARBA" id="ARBA00004141"/>
    </source>
</evidence>
<dbReference type="PANTHER" id="PTHR38459">
    <property type="entry name" value="PROPHAGE BACTOPRENOL-LINKED GLUCOSE TRANSLOCASE HOMOLOG"/>
    <property type="match status" value="1"/>
</dbReference>
<feature type="transmembrane region" description="Helical" evidence="6">
    <location>
        <begin position="53"/>
        <end position="72"/>
    </location>
</feature>
<comment type="subcellular location">
    <subcellularLocation>
        <location evidence="1">Membrane</location>
        <topology evidence="1">Multi-pass membrane protein</topology>
    </subcellularLocation>
</comment>
<dbReference type="Proteomes" id="UP001529491">
    <property type="component" value="Chromosome"/>
</dbReference>
<feature type="transmembrane region" description="Helical" evidence="6">
    <location>
        <begin position="84"/>
        <end position="105"/>
    </location>
</feature>
<evidence type="ECO:0000256" key="6">
    <source>
        <dbReference type="SAM" id="Phobius"/>
    </source>
</evidence>
<keyword evidence="4 6" id="KW-1133">Transmembrane helix</keyword>
<organism evidence="8 9">
    <name type="scientific">Shewanella youngdeokensis</name>
    <dbReference type="NCBI Taxonomy" id="2999068"/>
    <lineage>
        <taxon>Bacteria</taxon>
        <taxon>Pseudomonadati</taxon>
        <taxon>Pseudomonadota</taxon>
        <taxon>Gammaproteobacteria</taxon>
        <taxon>Alteromonadales</taxon>
        <taxon>Shewanellaceae</taxon>
        <taxon>Shewanella</taxon>
    </lineage>
</organism>
<feature type="transmembrane region" description="Helical" evidence="6">
    <location>
        <begin position="21"/>
        <end position="47"/>
    </location>
</feature>
<dbReference type="RefSeq" id="WP_310472335.1">
    <property type="nucleotide sequence ID" value="NZ_CP136522.1"/>
</dbReference>
<name>A0ABZ0JYL6_9GAMM</name>